<sequence>MRLLIIILLSTLTSACWFSNDCFYTLVTTNCTWKYPLYPDITRYQKPDSLGNTNKEQRWQDAISCGAKYTEDGWIDKTLPRVDDFSGKNVNGIRKFALCMKDKGYYIANPTECWKKNICHL</sequence>
<keyword evidence="1" id="KW-0732">Signal</keyword>
<dbReference type="AlphaFoldDB" id="A0A9X4PC52"/>
<feature type="signal peptide" evidence="1">
    <location>
        <begin position="1"/>
        <end position="19"/>
    </location>
</feature>
<organism evidence="2 3">
    <name type="scientific">Volucribacter amazonae</name>
    <dbReference type="NCBI Taxonomy" id="256731"/>
    <lineage>
        <taxon>Bacteria</taxon>
        <taxon>Pseudomonadati</taxon>
        <taxon>Pseudomonadota</taxon>
        <taxon>Gammaproteobacteria</taxon>
        <taxon>Pasteurellales</taxon>
        <taxon>Pasteurellaceae</taxon>
        <taxon>Volucribacter</taxon>
    </lineage>
</organism>
<proteinExistence type="predicted"/>
<feature type="chain" id="PRO_5040909031" evidence="1">
    <location>
        <begin position="20"/>
        <end position="121"/>
    </location>
</feature>
<dbReference type="RefSeq" id="WP_279572139.1">
    <property type="nucleotide sequence ID" value="NZ_LWID01000001.1"/>
</dbReference>
<accession>A0A9X4PC52</accession>
<gene>
    <name evidence="2" type="ORF">A6A20_03265</name>
</gene>
<reference evidence="2" key="1">
    <citation type="submission" date="2016-03" db="EMBL/GenBank/DDBJ databases">
        <title>Co-evolution between Pasteurellaceae and their hosts.</title>
        <authorList>
            <person name="Hansen M.J."/>
            <person name="Bojesen A.M."/>
            <person name="Planet P."/>
        </authorList>
    </citation>
    <scope>NUCLEOTIDE SEQUENCE</scope>
    <source>
        <strain evidence="2">146/S8/89</strain>
    </source>
</reference>
<dbReference type="EMBL" id="LWID01000001">
    <property type="protein sequence ID" value="MDG6894666.1"/>
    <property type="molecule type" value="Genomic_DNA"/>
</dbReference>
<evidence type="ECO:0000256" key="1">
    <source>
        <dbReference type="SAM" id="SignalP"/>
    </source>
</evidence>
<keyword evidence="3" id="KW-1185">Reference proteome</keyword>
<comment type="caution">
    <text evidence="2">The sequence shown here is derived from an EMBL/GenBank/DDBJ whole genome shotgun (WGS) entry which is preliminary data.</text>
</comment>
<name>A0A9X4PC52_9PAST</name>
<protein>
    <submittedName>
        <fullName evidence="2">Uncharacterized protein</fullName>
    </submittedName>
</protein>
<evidence type="ECO:0000313" key="3">
    <source>
        <dbReference type="Proteomes" id="UP001155500"/>
    </source>
</evidence>
<dbReference type="PROSITE" id="PS51257">
    <property type="entry name" value="PROKAR_LIPOPROTEIN"/>
    <property type="match status" value="1"/>
</dbReference>
<evidence type="ECO:0000313" key="2">
    <source>
        <dbReference type="EMBL" id="MDG6894666.1"/>
    </source>
</evidence>
<dbReference type="Proteomes" id="UP001155500">
    <property type="component" value="Unassembled WGS sequence"/>
</dbReference>